<evidence type="ECO:0000313" key="3">
    <source>
        <dbReference type="Proteomes" id="UP000198287"/>
    </source>
</evidence>
<dbReference type="AlphaFoldDB" id="A0A226E942"/>
<evidence type="ECO:0000313" key="2">
    <source>
        <dbReference type="EMBL" id="OXA54112.1"/>
    </source>
</evidence>
<organism evidence="2 3">
    <name type="scientific">Folsomia candida</name>
    <name type="common">Springtail</name>
    <dbReference type="NCBI Taxonomy" id="158441"/>
    <lineage>
        <taxon>Eukaryota</taxon>
        <taxon>Metazoa</taxon>
        <taxon>Ecdysozoa</taxon>
        <taxon>Arthropoda</taxon>
        <taxon>Hexapoda</taxon>
        <taxon>Collembola</taxon>
        <taxon>Entomobryomorpha</taxon>
        <taxon>Isotomoidea</taxon>
        <taxon>Isotomidae</taxon>
        <taxon>Proisotominae</taxon>
        <taxon>Folsomia</taxon>
    </lineage>
</organism>
<feature type="transmembrane region" description="Helical" evidence="1">
    <location>
        <begin position="45"/>
        <end position="68"/>
    </location>
</feature>
<dbReference type="Proteomes" id="UP000198287">
    <property type="component" value="Unassembled WGS sequence"/>
</dbReference>
<gene>
    <name evidence="2" type="ORF">Fcan01_11726</name>
</gene>
<keyword evidence="1" id="KW-0472">Membrane</keyword>
<comment type="caution">
    <text evidence="2">The sequence shown here is derived from an EMBL/GenBank/DDBJ whole genome shotgun (WGS) entry which is preliminary data.</text>
</comment>
<protein>
    <submittedName>
        <fullName evidence="2">Uncharacterized protein</fullName>
    </submittedName>
</protein>
<evidence type="ECO:0000256" key="1">
    <source>
        <dbReference type="SAM" id="Phobius"/>
    </source>
</evidence>
<feature type="transmembrane region" description="Helical" evidence="1">
    <location>
        <begin position="179"/>
        <end position="204"/>
    </location>
</feature>
<feature type="transmembrane region" description="Helical" evidence="1">
    <location>
        <begin position="80"/>
        <end position="106"/>
    </location>
</feature>
<sequence length="326" mass="37044">MPTDLIFFVVEKAFRVNRYLFKTPLGWDSTTKRFTFDNRKPKNFFWWYFTMFVLFAGVNGSCFMYVVLSHLISPRPGLNVGYVAMYVIDCLTVPLLGGITLVVLTLGNGTVILINRELETYEELEGHSNMRRPANMTRRAKGRFFKTKSGKSGIFDKLNGILNFPGIYSNTGRLDVSGLVYLIGFIGWTITCYASCPAALLLNLDIFKYVVSDMWKAFGIVDDGIIPKILGLSFRIAGLLVFWIELQRTVPFLVYLLVIPGQVALKSIDIFLSYAKKNVNDPMEARLDWIFRYQKFRLIINSALGHLLTMTFVLMVLGLQLSAVLN</sequence>
<keyword evidence="1" id="KW-0812">Transmembrane</keyword>
<dbReference type="EMBL" id="LNIX01000005">
    <property type="protein sequence ID" value="OXA54112.1"/>
    <property type="molecule type" value="Genomic_DNA"/>
</dbReference>
<keyword evidence="3" id="KW-1185">Reference proteome</keyword>
<reference evidence="2 3" key="1">
    <citation type="submission" date="2015-12" db="EMBL/GenBank/DDBJ databases">
        <title>The genome of Folsomia candida.</title>
        <authorList>
            <person name="Faddeeva A."/>
            <person name="Derks M.F."/>
            <person name="Anvar Y."/>
            <person name="Smit S."/>
            <person name="Van Straalen N."/>
            <person name="Roelofs D."/>
        </authorList>
    </citation>
    <scope>NUCLEOTIDE SEQUENCE [LARGE SCALE GENOMIC DNA]</scope>
    <source>
        <strain evidence="2 3">VU population</strain>
        <tissue evidence="2">Whole body</tissue>
    </source>
</reference>
<feature type="transmembrane region" description="Helical" evidence="1">
    <location>
        <begin position="296"/>
        <end position="319"/>
    </location>
</feature>
<proteinExistence type="predicted"/>
<accession>A0A226E942</accession>
<feature type="transmembrane region" description="Helical" evidence="1">
    <location>
        <begin position="252"/>
        <end position="275"/>
    </location>
</feature>
<feature type="transmembrane region" description="Helical" evidence="1">
    <location>
        <begin position="225"/>
        <end position="246"/>
    </location>
</feature>
<name>A0A226E942_FOLCA</name>
<keyword evidence="1" id="KW-1133">Transmembrane helix</keyword>